<reference evidence="2 3" key="1">
    <citation type="submission" date="2020-08" db="EMBL/GenBank/DDBJ databases">
        <title>Sequencing the genomes of 1000 actinobacteria strains.</title>
        <authorList>
            <person name="Klenk H.-P."/>
        </authorList>
    </citation>
    <scope>NUCLEOTIDE SEQUENCE [LARGE SCALE GENOMIC DNA]</scope>
    <source>
        <strain evidence="2 3">DSM 19079</strain>
    </source>
</reference>
<dbReference type="Gene3D" id="3.40.960.10">
    <property type="entry name" value="VSR Endonuclease"/>
    <property type="match status" value="1"/>
</dbReference>
<gene>
    <name evidence="2" type="ORF">BJ976_000556</name>
</gene>
<evidence type="ECO:0000313" key="2">
    <source>
        <dbReference type="EMBL" id="MBB4882205.1"/>
    </source>
</evidence>
<proteinExistence type="predicted"/>
<dbReference type="RefSeq" id="WP_229667424.1">
    <property type="nucleotide sequence ID" value="NZ_BMLA01000006.1"/>
</dbReference>
<protein>
    <recommendedName>
        <fullName evidence="4">DUF559 domain-containing protein</fullName>
    </recommendedName>
</protein>
<keyword evidence="3" id="KW-1185">Reference proteome</keyword>
<evidence type="ECO:0000313" key="3">
    <source>
        <dbReference type="Proteomes" id="UP000560081"/>
    </source>
</evidence>
<comment type="caution">
    <text evidence="2">The sequence shown here is derived from an EMBL/GenBank/DDBJ whole genome shotgun (WGS) entry which is preliminary data.</text>
</comment>
<name>A0A7W7L215_9MICC</name>
<dbReference type="AlphaFoldDB" id="A0A7W7L215"/>
<evidence type="ECO:0000256" key="1">
    <source>
        <dbReference type="SAM" id="MobiDB-lite"/>
    </source>
</evidence>
<accession>A0A7W7L215</accession>
<evidence type="ECO:0008006" key="4">
    <source>
        <dbReference type="Google" id="ProtNLM"/>
    </source>
</evidence>
<dbReference type="EMBL" id="JACHMC010000001">
    <property type="protein sequence ID" value="MBB4882205.1"/>
    <property type="molecule type" value="Genomic_DNA"/>
</dbReference>
<dbReference type="Proteomes" id="UP000560081">
    <property type="component" value="Unassembled WGS sequence"/>
</dbReference>
<feature type="region of interest" description="Disordered" evidence="1">
    <location>
        <begin position="1"/>
        <end position="30"/>
    </location>
</feature>
<organism evidence="2 3">
    <name type="scientific">Micrococcus flavus</name>
    <dbReference type="NCBI Taxonomy" id="384602"/>
    <lineage>
        <taxon>Bacteria</taxon>
        <taxon>Bacillati</taxon>
        <taxon>Actinomycetota</taxon>
        <taxon>Actinomycetes</taxon>
        <taxon>Micrococcales</taxon>
        <taxon>Micrococcaceae</taxon>
        <taxon>Micrococcus</taxon>
    </lineage>
</organism>
<sequence length="335" mass="36361">MTPPLLDPDESALTDSPAGPRSPRAAGLPPVFRRSEAIRAGLPAQRLRRADIRRVGPAIYQDTGHPLLCWAAVDLPEPPHGMPGEVLHALLRRRADAVLSHATAAHLHGLPTPSAPPQVLAPIDLTVPAGSSRVRLPGVVARRRPLKAGDMTMVQGLRVTSLERTVLDLASLPHPWTIPDVVGAADHAVHEPWSPSGRRPPATTPERLHAALRLAGPFHGARTARTVLARTRVGADSARETFLRLALEDAGLPEPALQARPRPAESECPEVDLYLAGPDLALQYDGRTHLTPAQQARDARRDAWLLARGCRTLRVNDVDHRDGYRRIVRLVRGML</sequence>